<evidence type="ECO:0000256" key="9">
    <source>
        <dbReference type="ARBA" id="ARBA00037405"/>
    </source>
</evidence>
<gene>
    <name evidence="13" type="ORF">FSB_LOCUS35874</name>
</gene>
<keyword evidence="4 12" id="KW-0812">Transmembrane</keyword>
<protein>
    <recommendedName>
        <fullName evidence="14">Glycosyltransferase 2-like domain-containing protein</fullName>
    </recommendedName>
</protein>
<evidence type="ECO:0000256" key="2">
    <source>
        <dbReference type="ARBA" id="ARBA00022676"/>
    </source>
</evidence>
<keyword evidence="7 12" id="KW-0472">Membrane</keyword>
<evidence type="ECO:0000256" key="5">
    <source>
        <dbReference type="ARBA" id="ARBA00022989"/>
    </source>
</evidence>
<dbReference type="GO" id="GO:0016760">
    <property type="term" value="F:cellulose synthase (UDP-forming) activity"/>
    <property type="evidence" value="ECO:0007669"/>
    <property type="project" value="InterPro"/>
</dbReference>
<evidence type="ECO:0000256" key="6">
    <source>
        <dbReference type="ARBA" id="ARBA00023034"/>
    </source>
</evidence>
<proteinExistence type="predicted"/>
<reference evidence="13" key="1">
    <citation type="submission" date="2018-02" db="EMBL/GenBank/DDBJ databases">
        <authorList>
            <person name="Cohen D.B."/>
            <person name="Kent A.D."/>
        </authorList>
    </citation>
    <scope>NUCLEOTIDE SEQUENCE</scope>
</reference>
<feature type="active site" evidence="10">
    <location>
        <position position="153"/>
    </location>
</feature>
<feature type="active site" evidence="10">
    <location>
        <position position="414"/>
    </location>
</feature>
<feature type="binding site" evidence="11">
    <location>
        <position position="123"/>
    </location>
    <ligand>
        <name>UDP-alpha-D-glucose</name>
        <dbReference type="ChEBI" id="CHEBI:58885"/>
    </ligand>
</feature>
<keyword evidence="2" id="KW-0328">Glycosyltransferase</keyword>
<dbReference type="InterPro" id="IPR029044">
    <property type="entry name" value="Nucleotide-diphossugar_trans"/>
</dbReference>
<dbReference type="Gene3D" id="3.90.550.10">
    <property type="entry name" value="Spore Coat Polysaccharide Biosynthesis Protein SpsA, Chain A"/>
    <property type="match status" value="1"/>
</dbReference>
<accession>A0A2N9H7B9</accession>
<feature type="transmembrane region" description="Helical" evidence="12">
    <location>
        <begin position="291"/>
        <end position="311"/>
    </location>
</feature>
<keyword evidence="8" id="KW-0961">Cell wall biogenesis/degradation</keyword>
<feature type="transmembrane region" description="Helical" evidence="12">
    <location>
        <begin position="55"/>
        <end position="80"/>
    </location>
</feature>
<feature type="binding site" evidence="11">
    <location>
        <position position="153"/>
    </location>
    <ligand>
        <name>UDP-alpha-D-glucose</name>
        <dbReference type="ChEBI" id="CHEBI:58885"/>
    </ligand>
</feature>
<evidence type="ECO:0000256" key="4">
    <source>
        <dbReference type="ARBA" id="ARBA00022692"/>
    </source>
</evidence>
<organism evidence="13">
    <name type="scientific">Fagus sylvatica</name>
    <name type="common">Beechnut</name>
    <dbReference type="NCBI Taxonomy" id="28930"/>
    <lineage>
        <taxon>Eukaryota</taxon>
        <taxon>Viridiplantae</taxon>
        <taxon>Streptophyta</taxon>
        <taxon>Embryophyta</taxon>
        <taxon>Tracheophyta</taxon>
        <taxon>Spermatophyta</taxon>
        <taxon>Magnoliopsida</taxon>
        <taxon>eudicotyledons</taxon>
        <taxon>Gunneridae</taxon>
        <taxon>Pentapetalae</taxon>
        <taxon>rosids</taxon>
        <taxon>fabids</taxon>
        <taxon>Fagales</taxon>
        <taxon>Fagaceae</taxon>
        <taxon>Fagus</taxon>
    </lineage>
</organism>
<evidence type="ECO:0000256" key="1">
    <source>
        <dbReference type="ARBA" id="ARBA00004653"/>
    </source>
</evidence>
<evidence type="ECO:0000256" key="11">
    <source>
        <dbReference type="PIRSR" id="PIRSR605150-2"/>
    </source>
</evidence>
<evidence type="ECO:0000256" key="8">
    <source>
        <dbReference type="ARBA" id="ARBA00023316"/>
    </source>
</evidence>
<evidence type="ECO:0008006" key="14">
    <source>
        <dbReference type="Google" id="ProtNLM"/>
    </source>
</evidence>
<keyword evidence="3" id="KW-0808">Transferase</keyword>
<name>A0A2N9H7B9_FAGSY</name>
<dbReference type="GO" id="GO:0000139">
    <property type="term" value="C:Golgi membrane"/>
    <property type="evidence" value="ECO:0007669"/>
    <property type="project" value="UniProtKB-SubCell"/>
</dbReference>
<dbReference type="AlphaFoldDB" id="A0A2N9H7B9"/>
<feature type="transmembrane region" description="Helical" evidence="12">
    <location>
        <begin position="28"/>
        <end position="49"/>
    </location>
</feature>
<dbReference type="InterPro" id="IPR005150">
    <property type="entry name" value="Cellulose_synth"/>
</dbReference>
<keyword evidence="5 12" id="KW-1133">Transmembrane helix</keyword>
<dbReference type="PANTHER" id="PTHR13301">
    <property type="entry name" value="X-BOX TRANSCRIPTION FACTOR-RELATED"/>
    <property type="match status" value="1"/>
</dbReference>
<dbReference type="EMBL" id="OIVN01002990">
    <property type="protein sequence ID" value="SPD07992.1"/>
    <property type="molecule type" value="Genomic_DNA"/>
</dbReference>
<sequence>MEGLRVHTTASTTHAPPLHTTKLTRHTALNRVFAIVYTCAIIALFYHHAHKLIQYYYTTIIPSSLFLSLTLFFSDIILAFKWATTQSCRMRPIHREEFPQNLKEEVKDLPALDVFICTADPYKEPPMSVVNTALSVMAYEYPTEKVSVYVSDDGGSQLTLFALMEAAKFACHWLPFCKKKNIVERSPDVYFASNQNQPLSSDDEKIRTVYNSMKARVENIVEKGKVSHECIARDQDCEAFNKWTDAFTRQDHPTVIQILLESDKDKDMTGNVMPNLIYVSREKSRTSPHHFKAGALNVLGMFNFLNVFMGLTRMISMLVNLSVLFEINPMGMDGLLGPIHLGTGCFFNRRVFFGGPSSFVPPEIPELSPGNIVNKPIQSQPILAMAHRVASCNYENQSKWGSKMGFRYGSLVEDYYTGYRLKCEGWRSIFCHPDRAAFYGNAPINLIDVLNQNKRWAIGLLEVGFSKYNPITFGSQAMGPLMGLAYAYSGYWAMWSIPITIYAFIPQLALLNGVTIFPKDFLDFLLVGGTVQSWWNDQRWNKGILFGLKLECKEG</sequence>
<feature type="binding site" evidence="11">
    <location>
        <position position="124"/>
    </location>
    <ligand>
        <name>UDP-alpha-D-glucose</name>
        <dbReference type="ChEBI" id="CHEBI:58885"/>
    </ligand>
</feature>
<dbReference type="GO" id="GO:0071555">
    <property type="term" value="P:cell wall organization"/>
    <property type="evidence" value="ECO:0007669"/>
    <property type="project" value="UniProtKB-KW"/>
</dbReference>
<keyword evidence="6" id="KW-0333">Golgi apparatus</keyword>
<comment type="function">
    <text evidence="9">Thought to be a Golgi-localized beta-glycan synthase that polymerize the backbones of noncellulosic polysaccharides (hemicelluloses) of plant cell wall.</text>
</comment>
<dbReference type="FunFam" id="3.90.550.10:FF:000138">
    <property type="entry name" value="Cellulose synthase isolog"/>
    <property type="match status" value="1"/>
</dbReference>
<dbReference type="GO" id="GO:0030244">
    <property type="term" value="P:cellulose biosynthetic process"/>
    <property type="evidence" value="ECO:0007669"/>
    <property type="project" value="InterPro"/>
</dbReference>
<evidence type="ECO:0000256" key="12">
    <source>
        <dbReference type="SAM" id="Phobius"/>
    </source>
</evidence>
<dbReference type="Pfam" id="PF03552">
    <property type="entry name" value="Cellulose_synt"/>
    <property type="match status" value="2"/>
</dbReference>
<comment type="subcellular location">
    <subcellularLocation>
        <location evidence="1">Golgi apparatus membrane</location>
        <topology evidence="1">Multi-pass membrane protein</topology>
    </subcellularLocation>
</comment>
<evidence type="ECO:0000313" key="13">
    <source>
        <dbReference type="EMBL" id="SPD07992.1"/>
    </source>
</evidence>
<evidence type="ECO:0000256" key="3">
    <source>
        <dbReference type="ARBA" id="ARBA00022679"/>
    </source>
</evidence>
<evidence type="ECO:0000256" key="7">
    <source>
        <dbReference type="ARBA" id="ARBA00023136"/>
    </source>
</evidence>
<evidence type="ECO:0000256" key="10">
    <source>
        <dbReference type="PIRSR" id="PIRSR605150-1"/>
    </source>
</evidence>